<dbReference type="InterPro" id="IPR000577">
    <property type="entry name" value="Carb_kinase_FGGY"/>
</dbReference>
<dbReference type="EMBL" id="BNJJ01000003">
    <property type="protein sequence ID" value="GHO83475.1"/>
    <property type="molecule type" value="Genomic_DNA"/>
</dbReference>
<dbReference type="Proteomes" id="UP000635565">
    <property type="component" value="Unassembled WGS sequence"/>
</dbReference>
<comment type="caution">
    <text evidence="6">The sequence shown here is derived from an EMBL/GenBank/DDBJ whole genome shotgun (WGS) entry which is preliminary data.</text>
</comment>
<dbReference type="PANTHER" id="PTHR43095">
    <property type="entry name" value="SUGAR KINASE"/>
    <property type="match status" value="1"/>
</dbReference>
<dbReference type="PIRSF" id="PIRSF000538">
    <property type="entry name" value="GlpK"/>
    <property type="match status" value="1"/>
</dbReference>
<protein>
    <submittedName>
        <fullName evidence="6">Gluconate kinase</fullName>
    </submittedName>
</protein>
<dbReference type="InterPro" id="IPR043129">
    <property type="entry name" value="ATPase_NBD"/>
</dbReference>
<evidence type="ECO:0000313" key="7">
    <source>
        <dbReference type="Proteomes" id="UP000635565"/>
    </source>
</evidence>
<dbReference type="SUPFAM" id="SSF53067">
    <property type="entry name" value="Actin-like ATPase domain"/>
    <property type="match status" value="2"/>
</dbReference>
<dbReference type="Pfam" id="PF02782">
    <property type="entry name" value="FGGY_C"/>
    <property type="match status" value="1"/>
</dbReference>
<dbReference type="Gene3D" id="3.30.420.40">
    <property type="match status" value="2"/>
</dbReference>
<evidence type="ECO:0000259" key="4">
    <source>
        <dbReference type="Pfam" id="PF00370"/>
    </source>
</evidence>
<dbReference type="InterPro" id="IPR018485">
    <property type="entry name" value="FGGY_C"/>
</dbReference>
<keyword evidence="3 6" id="KW-0418">Kinase</keyword>
<comment type="similarity">
    <text evidence="1">Belongs to the FGGY kinase family.</text>
</comment>
<dbReference type="InterPro" id="IPR050406">
    <property type="entry name" value="FGGY_Carb_Kinase"/>
</dbReference>
<dbReference type="RefSeq" id="WP_201361135.1">
    <property type="nucleotide sequence ID" value="NZ_BNJJ01000003.1"/>
</dbReference>
<proteinExistence type="inferred from homology"/>
<name>A0ABQ3VCF5_9CHLR</name>
<feature type="domain" description="Carbohydrate kinase FGGY N-terminal" evidence="4">
    <location>
        <begin position="9"/>
        <end position="254"/>
    </location>
</feature>
<evidence type="ECO:0000256" key="1">
    <source>
        <dbReference type="ARBA" id="ARBA00009156"/>
    </source>
</evidence>
<evidence type="ECO:0000313" key="6">
    <source>
        <dbReference type="EMBL" id="GHO83475.1"/>
    </source>
</evidence>
<keyword evidence="2" id="KW-0808">Transferase</keyword>
<accession>A0ABQ3VCF5</accession>
<dbReference type="InterPro" id="IPR018484">
    <property type="entry name" value="FGGY_N"/>
</dbReference>
<organism evidence="6 7">
    <name type="scientific">Dictyobacter formicarum</name>
    <dbReference type="NCBI Taxonomy" id="2778368"/>
    <lineage>
        <taxon>Bacteria</taxon>
        <taxon>Bacillati</taxon>
        <taxon>Chloroflexota</taxon>
        <taxon>Ktedonobacteria</taxon>
        <taxon>Ktedonobacterales</taxon>
        <taxon>Dictyobacteraceae</taxon>
        <taxon>Dictyobacter</taxon>
    </lineage>
</organism>
<evidence type="ECO:0000259" key="5">
    <source>
        <dbReference type="Pfam" id="PF02782"/>
    </source>
</evidence>
<gene>
    <name evidence="6" type="ORF">KSZ_14810</name>
</gene>
<feature type="domain" description="Carbohydrate kinase FGGY C-terminal" evidence="5">
    <location>
        <begin position="265"/>
        <end position="448"/>
    </location>
</feature>
<dbReference type="PANTHER" id="PTHR43095:SF2">
    <property type="entry name" value="GLUCONOKINASE"/>
    <property type="match status" value="1"/>
</dbReference>
<evidence type="ECO:0000256" key="3">
    <source>
        <dbReference type="ARBA" id="ARBA00022777"/>
    </source>
</evidence>
<dbReference type="Pfam" id="PF00370">
    <property type="entry name" value="FGGY_N"/>
    <property type="match status" value="1"/>
</dbReference>
<evidence type="ECO:0000256" key="2">
    <source>
        <dbReference type="ARBA" id="ARBA00022679"/>
    </source>
</evidence>
<dbReference type="CDD" id="cd07770">
    <property type="entry name" value="ASKHA_NBD_FGGY_GntK"/>
    <property type="match status" value="1"/>
</dbReference>
<dbReference type="GO" id="GO:0016301">
    <property type="term" value="F:kinase activity"/>
    <property type="evidence" value="ECO:0007669"/>
    <property type="project" value="UniProtKB-KW"/>
</dbReference>
<sequence length="498" mass="54618">MDDAQSLSILALDVGTSSTRALLFDAHGNAVPDMVSQHTYQLTTSPQGEVSVDADYLVDVVAQTIDEVLQKAGQKASSIHAVAIDTFWHSLLGVDEHNHPLTSVITWEDTRAFDVARELRKEFDEKAVHDRVGVRFHASYWPAKLRWLAQNQSQVFQQVKQWISFGEYLHRKLLGKSVCSLSMASATGMLTTKTMQWDTELMKALDVRREQFPDIGDAGDALKGLQGDYATRWPALRDVPWYPAIGDGASACIGTSCITTQNWSLTMGTSSAIRVVIDPAQISAAPLGLWLYFIDAKRAIMGGAMSEGGNLLAWLTDSFNLPALQDAEPKVADLKPDNHGLTILPFISGERSIGWHAEARMTISGLSIHTTPEEVLRAGMEALAYRLSVIHGQLSQALNMQASDHRLMASGGALFHSPLLRQIIADTTDTAIYPSREQEASARGAALLVLESMGIIPDLARLQPHVTDPTQPDHQTGDIYRRAVARQEALYQRLLADS</sequence>
<reference evidence="6 7" key="1">
    <citation type="journal article" date="2021" name="Int. J. Syst. Evol. Microbiol.">
        <title>Reticulibacter mediterranei gen. nov., sp. nov., within the new family Reticulibacteraceae fam. nov., and Ktedonospora formicarum gen. nov., sp. nov., Ktedonobacter robiniae sp. nov., Dictyobacter formicarum sp. nov. and Dictyobacter arantiisoli sp. nov., belonging to the class Ktedonobacteria.</title>
        <authorList>
            <person name="Yabe S."/>
            <person name="Zheng Y."/>
            <person name="Wang C.M."/>
            <person name="Sakai Y."/>
            <person name="Abe K."/>
            <person name="Yokota A."/>
            <person name="Donadio S."/>
            <person name="Cavaletti L."/>
            <person name="Monciardini P."/>
        </authorList>
    </citation>
    <scope>NUCLEOTIDE SEQUENCE [LARGE SCALE GENOMIC DNA]</scope>
    <source>
        <strain evidence="6 7">SOSP1-9</strain>
    </source>
</reference>
<keyword evidence="7" id="KW-1185">Reference proteome</keyword>